<dbReference type="InterPro" id="IPR006680">
    <property type="entry name" value="Amidohydro-rel"/>
</dbReference>
<dbReference type="EMBL" id="CP119321">
    <property type="protein sequence ID" value="WEK13471.1"/>
    <property type="molecule type" value="Genomic_DNA"/>
</dbReference>
<gene>
    <name evidence="3" type="ORF">P0Y48_13580</name>
</gene>
<keyword evidence="1 3" id="KW-0378">Hydrolase</keyword>
<dbReference type="Gene3D" id="2.30.40.10">
    <property type="entry name" value="Urease, subunit C, domain 1"/>
    <property type="match status" value="1"/>
</dbReference>
<sequence>MTVWCRRLVVSGQVHERVRLEAGADGRVTAVTPDTDAAAGDLVLDTAAPGFANAHSHAFHRALRGRTHDDGGDFWSWREQMYRTAAALTPARYALLARAVFAEMVTAGFTAVGEFHYVHHRPGGQPYGSDAGSDPTHAMERAVAEAAEAIGIRLTLLDTAYLAGGVGRPLAPEQARFGDADAEAYLRRWHALAGVAPGSGFGLVSIGAALHSVRGVPPEDIRTIVAGLPDGIPLHVHLSEQPQENADALAAYGRTPTGILADAGALTSRLSVVHATHPTADDIALLGAAEVSVVMCPTTEADLGDGIGPARELRDAGATLALGSDQNAVVDPLLEVRGLEMHDRLRSLRRGRFALPELADAASAGGYRSLGHRPAGTVGGPLDLVEIDTGSVRTVGAEPAQLLLCATASDVRRVVVGGRVVAEAGLLADGTSPAELLATALAEVAS</sequence>
<dbReference type="InterPro" id="IPR011059">
    <property type="entry name" value="Metal-dep_hydrolase_composite"/>
</dbReference>
<evidence type="ECO:0000256" key="1">
    <source>
        <dbReference type="ARBA" id="ARBA00022801"/>
    </source>
</evidence>
<accession>A0AAJ5W2G9</accession>
<evidence type="ECO:0000259" key="2">
    <source>
        <dbReference type="Pfam" id="PF01979"/>
    </source>
</evidence>
<evidence type="ECO:0000313" key="3">
    <source>
        <dbReference type="EMBL" id="WEK13471.1"/>
    </source>
</evidence>
<reference evidence="3" key="1">
    <citation type="submission" date="2023-03" db="EMBL/GenBank/DDBJ databases">
        <title>Andean soil-derived lignocellulolytic bacterial consortium as a source of novel taxa and putative plastic-active enzymes.</title>
        <authorList>
            <person name="Diaz-Garcia L."/>
            <person name="Chuvochina M."/>
            <person name="Feuerriegel G."/>
            <person name="Bunk B."/>
            <person name="Sproer C."/>
            <person name="Streit W.R."/>
            <person name="Rodriguez L.M."/>
            <person name="Overmann J."/>
            <person name="Jimenez D.J."/>
        </authorList>
    </citation>
    <scope>NUCLEOTIDE SEQUENCE</scope>
    <source>
        <strain evidence="3">MAG 4610</strain>
    </source>
</reference>
<name>A0AAJ5W2G9_9MICO</name>
<dbReference type="Pfam" id="PF01979">
    <property type="entry name" value="Amidohydro_1"/>
    <property type="match status" value="1"/>
</dbReference>
<organism evidence="3 4">
    <name type="scientific">Candidatus Microbacterium phytovorans</name>
    <dbReference type="NCBI Taxonomy" id="3121374"/>
    <lineage>
        <taxon>Bacteria</taxon>
        <taxon>Bacillati</taxon>
        <taxon>Actinomycetota</taxon>
        <taxon>Actinomycetes</taxon>
        <taxon>Micrococcales</taxon>
        <taxon>Microbacteriaceae</taxon>
        <taxon>Microbacterium</taxon>
    </lineage>
</organism>
<dbReference type="Gene3D" id="3.20.20.140">
    <property type="entry name" value="Metal-dependent hydrolases"/>
    <property type="match status" value="1"/>
</dbReference>
<dbReference type="InterPro" id="IPR032466">
    <property type="entry name" value="Metal_Hydrolase"/>
</dbReference>
<dbReference type="PANTHER" id="PTHR43794">
    <property type="entry name" value="AMINOHYDROLASE SSNA-RELATED"/>
    <property type="match status" value="1"/>
</dbReference>
<dbReference type="SUPFAM" id="SSF51338">
    <property type="entry name" value="Composite domain of metallo-dependent hydrolases"/>
    <property type="match status" value="1"/>
</dbReference>
<feature type="domain" description="Amidohydrolase-related" evidence="2">
    <location>
        <begin position="48"/>
        <end position="421"/>
    </location>
</feature>
<dbReference type="GO" id="GO:0050416">
    <property type="term" value="F:formimidoylglutamate deiminase activity"/>
    <property type="evidence" value="ECO:0007669"/>
    <property type="project" value="UniProtKB-EC"/>
</dbReference>
<protein>
    <submittedName>
        <fullName evidence="3">Formimidoylglutamate deiminase</fullName>
        <ecNumber evidence="3">3.5.3.13</ecNumber>
    </submittedName>
</protein>
<evidence type="ECO:0000313" key="4">
    <source>
        <dbReference type="Proteomes" id="UP001213972"/>
    </source>
</evidence>
<dbReference type="AlphaFoldDB" id="A0AAJ5W2G9"/>
<proteinExistence type="predicted"/>
<dbReference type="NCBIfam" id="NF006681">
    <property type="entry name" value="PRK09229.1-2"/>
    <property type="match status" value="1"/>
</dbReference>
<dbReference type="EC" id="3.5.3.13" evidence="3"/>
<dbReference type="SUPFAM" id="SSF51556">
    <property type="entry name" value="Metallo-dependent hydrolases"/>
    <property type="match status" value="1"/>
</dbReference>
<dbReference type="InterPro" id="IPR050287">
    <property type="entry name" value="MTA/SAH_deaminase"/>
</dbReference>
<dbReference type="Proteomes" id="UP001213972">
    <property type="component" value="Chromosome"/>
</dbReference>
<dbReference type="PANTHER" id="PTHR43794:SF11">
    <property type="entry name" value="AMIDOHYDROLASE-RELATED DOMAIN-CONTAINING PROTEIN"/>
    <property type="match status" value="1"/>
</dbReference>